<evidence type="ECO:0000313" key="3">
    <source>
        <dbReference type="Proteomes" id="UP001153555"/>
    </source>
</evidence>
<name>A0A9N7RIY1_STRHE</name>
<keyword evidence="3" id="KW-1185">Reference proteome</keyword>
<dbReference type="EMBL" id="CACSLK010027837">
    <property type="protein sequence ID" value="CAA0832672.1"/>
    <property type="molecule type" value="Genomic_DNA"/>
</dbReference>
<comment type="caution">
    <text evidence="2">The sequence shown here is derived from an EMBL/GenBank/DDBJ whole genome shotgun (WGS) entry which is preliminary data.</text>
</comment>
<feature type="region of interest" description="Disordered" evidence="1">
    <location>
        <begin position="231"/>
        <end position="279"/>
    </location>
</feature>
<evidence type="ECO:0000313" key="2">
    <source>
        <dbReference type="EMBL" id="CAA0832672.1"/>
    </source>
</evidence>
<organism evidence="2 3">
    <name type="scientific">Striga hermonthica</name>
    <name type="common">Purple witchweed</name>
    <name type="synonym">Buchnera hermonthica</name>
    <dbReference type="NCBI Taxonomy" id="68872"/>
    <lineage>
        <taxon>Eukaryota</taxon>
        <taxon>Viridiplantae</taxon>
        <taxon>Streptophyta</taxon>
        <taxon>Embryophyta</taxon>
        <taxon>Tracheophyta</taxon>
        <taxon>Spermatophyta</taxon>
        <taxon>Magnoliopsida</taxon>
        <taxon>eudicotyledons</taxon>
        <taxon>Gunneridae</taxon>
        <taxon>Pentapetalae</taxon>
        <taxon>asterids</taxon>
        <taxon>lamiids</taxon>
        <taxon>Lamiales</taxon>
        <taxon>Orobanchaceae</taxon>
        <taxon>Buchnereae</taxon>
        <taxon>Striga</taxon>
    </lineage>
</organism>
<protein>
    <submittedName>
        <fullName evidence="2">Uncharacterized protein</fullName>
    </submittedName>
</protein>
<sequence>MSFLVSFICWRLPIKILKSGITLFNLEAGEQRSGRRRPLHTCGASLFAVAEKTCTKVQDLDGPLGSTASRAASFMNQFLPFIHTLLCPFLTILSYLDDRILSFETKVEAIFPRSACLFDKIDTLVCRSEALPEQIDGVLAKIALIILHHFPFLHYCLVTREKETKPVVDETSSNIVELRKSYHVEPSNEMANSDEVNWKSVNRIKIVDDPSDSPMYSSYLSANSSPVSDCSESEITHLGRTGKSDHSMSYSYKEMLERGHKEVHEKGGPKGSDGLEEQQ</sequence>
<reference evidence="2" key="1">
    <citation type="submission" date="2019-12" db="EMBL/GenBank/DDBJ databases">
        <authorList>
            <person name="Scholes J."/>
        </authorList>
    </citation>
    <scope>NUCLEOTIDE SEQUENCE</scope>
</reference>
<accession>A0A9N7RIY1</accession>
<gene>
    <name evidence="2" type="ORF">SHERM_27946</name>
</gene>
<dbReference type="PANTHER" id="PTHR37710:SF1">
    <property type="entry name" value="TRANSMEMBRANE PROTEIN"/>
    <property type="match status" value="1"/>
</dbReference>
<dbReference type="Proteomes" id="UP001153555">
    <property type="component" value="Unassembled WGS sequence"/>
</dbReference>
<evidence type="ECO:0000256" key="1">
    <source>
        <dbReference type="SAM" id="MobiDB-lite"/>
    </source>
</evidence>
<dbReference type="AlphaFoldDB" id="A0A9N7RIY1"/>
<proteinExistence type="predicted"/>
<feature type="compositionally biased region" description="Basic and acidic residues" evidence="1">
    <location>
        <begin position="234"/>
        <end position="246"/>
    </location>
</feature>
<dbReference type="OrthoDB" id="1939616at2759"/>
<dbReference type="PANTHER" id="PTHR37710">
    <property type="entry name" value="TRANSMEMBRANE PROTEIN"/>
    <property type="match status" value="1"/>
</dbReference>
<feature type="compositionally biased region" description="Basic and acidic residues" evidence="1">
    <location>
        <begin position="254"/>
        <end position="268"/>
    </location>
</feature>